<gene>
    <name evidence="7" type="ORF">LshimejAT787_0309800</name>
</gene>
<sequence length="515" mass="56800">MAGTGEGDPEKDCEGRNAGSATSDDGSRSDQQFIFPQPMGLKRLYFHPLTQTILLGFVCFMCPGLFNALNGLGAGGQVDSSTSANANSVLYATFAVAAFFAGSVTNKIGAKRALLLGSTGYALYIGSYLAVNIHPKAGGFVIGAGAVLGFCAGLLWTAQGSLMLAYGTETQKGLFISVFWSIFNLGAVVGASVSLGQNFHSKANSVENGTYIVFLGLTLVGVLIPLLMVDPTDMVRTDGTKVAAPRHPSWKVEIYGLWLILKTDPMILFLFPMFFTSNWFYTWQFNEYNNALFNIRARSLNNLVYWLAQIVGSLSIGFLLDQSGIPRRTRAFAGWAILLVMVFIVHTWAYFYQKEYTRESIPPDAQKMDIYDHGYTPKILLYIFCGLLDAMWQTTAYWIMGAMSNDPAKLAHFAGFYKSFQSAGGAGVWRADGAKTPFMNVFISTWTLLVAGLVFALPMIYMRVKEHTEYSDEVLARMDDSGHVRGATEVQNSRDDTKQEHRHSKAERERSESRQ</sequence>
<dbReference type="Pfam" id="PF05978">
    <property type="entry name" value="UNC-93"/>
    <property type="match status" value="1"/>
</dbReference>
<feature type="transmembrane region" description="Helical" evidence="6">
    <location>
        <begin position="49"/>
        <end position="69"/>
    </location>
</feature>
<dbReference type="PANTHER" id="PTHR23294">
    <property type="entry name" value="ET TRANSLATION PRODUCT-RELATED"/>
    <property type="match status" value="1"/>
</dbReference>
<feature type="transmembrane region" description="Helical" evidence="6">
    <location>
        <begin position="113"/>
        <end position="131"/>
    </location>
</feature>
<proteinExistence type="predicted"/>
<keyword evidence="8" id="KW-1185">Reference proteome</keyword>
<evidence type="ECO:0000256" key="4">
    <source>
        <dbReference type="ARBA" id="ARBA00023136"/>
    </source>
</evidence>
<accession>A0A9P3PJN8</accession>
<feature type="transmembrane region" description="Helical" evidence="6">
    <location>
        <begin position="211"/>
        <end position="229"/>
    </location>
</feature>
<feature type="transmembrane region" description="Helical" evidence="6">
    <location>
        <begin position="379"/>
        <end position="398"/>
    </location>
</feature>
<evidence type="ECO:0000256" key="1">
    <source>
        <dbReference type="ARBA" id="ARBA00004141"/>
    </source>
</evidence>
<evidence type="ECO:0000256" key="6">
    <source>
        <dbReference type="SAM" id="Phobius"/>
    </source>
</evidence>
<feature type="transmembrane region" description="Helical" evidence="6">
    <location>
        <begin position="89"/>
        <end position="106"/>
    </location>
</feature>
<evidence type="ECO:0000256" key="2">
    <source>
        <dbReference type="ARBA" id="ARBA00022692"/>
    </source>
</evidence>
<dbReference type="Gene3D" id="1.20.1250.20">
    <property type="entry name" value="MFS general substrate transporter like domains"/>
    <property type="match status" value="1"/>
</dbReference>
<dbReference type="InterPro" id="IPR036259">
    <property type="entry name" value="MFS_trans_sf"/>
</dbReference>
<feature type="region of interest" description="Disordered" evidence="5">
    <location>
        <begin position="483"/>
        <end position="515"/>
    </location>
</feature>
<feature type="transmembrane region" description="Helical" evidence="6">
    <location>
        <begin position="178"/>
        <end position="199"/>
    </location>
</feature>
<dbReference type="EMBL" id="BRPK01000003">
    <property type="protein sequence ID" value="GLB36693.1"/>
    <property type="molecule type" value="Genomic_DNA"/>
</dbReference>
<name>A0A9P3PJN8_LYOSH</name>
<feature type="transmembrane region" description="Helical" evidence="6">
    <location>
        <begin position="266"/>
        <end position="283"/>
    </location>
</feature>
<dbReference type="OrthoDB" id="196103at2759"/>
<keyword evidence="3 6" id="KW-1133">Transmembrane helix</keyword>
<keyword evidence="2 6" id="KW-0812">Transmembrane</keyword>
<dbReference type="Proteomes" id="UP001063166">
    <property type="component" value="Unassembled WGS sequence"/>
</dbReference>
<evidence type="ECO:0000256" key="5">
    <source>
        <dbReference type="SAM" id="MobiDB-lite"/>
    </source>
</evidence>
<protein>
    <submittedName>
        <fullName evidence="7">MFS general substrate transporter</fullName>
    </submittedName>
</protein>
<dbReference type="GO" id="GO:0016020">
    <property type="term" value="C:membrane"/>
    <property type="evidence" value="ECO:0007669"/>
    <property type="project" value="UniProtKB-SubCell"/>
</dbReference>
<evidence type="ECO:0000313" key="7">
    <source>
        <dbReference type="EMBL" id="GLB36693.1"/>
    </source>
</evidence>
<feature type="transmembrane region" description="Helical" evidence="6">
    <location>
        <begin position="441"/>
        <end position="461"/>
    </location>
</feature>
<dbReference type="SUPFAM" id="SSF103473">
    <property type="entry name" value="MFS general substrate transporter"/>
    <property type="match status" value="1"/>
</dbReference>
<comment type="caution">
    <text evidence="7">The sequence shown here is derived from an EMBL/GenBank/DDBJ whole genome shotgun (WGS) entry which is preliminary data.</text>
</comment>
<feature type="transmembrane region" description="Helical" evidence="6">
    <location>
        <begin position="303"/>
        <end position="320"/>
    </location>
</feature>
<dbReference type="InterPro" id="IPR051617">
    <property type="entry name" value="UNC-93-like_regulator"/>
</dbReference>
<evidence type="ECO:0000313" key="8">
    <source>
        <dbReference type="Proteomes" id="UP001063166"/>
    </source>
</evidence>
<evidence type="ECO:0000256" key="3">
    <source>
        <dbReference type="ARBA" id="ARBA00022989"/>
    </source>
</evidence>
<feature type="compositionally biased region" description="Polar residues" evidence="5">
    <location>
        <begin position="19"/>
        <end position="30"/>
    </location>
</feature>
<dbReference type="InterPro" id="IPR010291">
    <property type="entry name" value="Ion_channel_UNC-93"/>
</dbReference>
<comment type="subcellular location">
    <subcellularLocation>
        <location evidence="1">Membrane</location>
        <topology evidence="1">Multi-pass membrane protein</topology>
    </subcellularLocation>
</comment>
<dbReference type="AlphaFoldDB" id="A0A9P3PJN8"/>
<organism evidence="7 8">
    <name type="scientific">Lyophyllum shimeji</name>
    <name type="common">Hon-shimeji</name>
    <name type="synonym">Tricholoma shimeji</name>
    <dbReference type="NCBI Taxonomy" id="47721"/>
    <lineage>
        <taxon>Eukaryota</taxon>
        <taxon>Fungi</taxon>
        <taxon>Dikarya</taxon>
        <taxon>Basidiomycota</taxon>
        <taxon>Agaricomycotina</taxon>
        <taxon>Agaricomycetes</taxon>
        <taxon>Agaricomycetidae</taxon>
        <taxon>Agaricales</taxon>
        <taxon>Tricholomatineae</taxon>
        <taxon>Lyophyllaceae</taxon>
        <taxon>Lyophyllum</taxon>
    </lineage>
</organism>
<reference evidence="7" key="1">
    <citation type="submission" date="2022-07" db="EMBL/GenBank/DDBJ databases">
        <title>The genome of Lyophyllum shimeji provides insight into the initial evolution of ectomycorrhizal fungal genome.</title>
        <authorList>
            <person name="Kobayashi Y."/>
            <person name="Shibata T."/>
            <person name="Hirakawa H."/>
            <person name="Shigenobu S."/>
            <person name="Nishiyama T."/>
            <person name="Yamada A."/>
            <person name="Hasebe M."/>
            <person name="Kawaguchi M."/>
        </authorList>
    </citation>
    <scope>NUCLEOTIDE SEQUENCE</scope>
    <source>
        <strain evidence="7">AT787</strain>
    </source>
</reference>
<dbReference type="PANTHER" id="PTHR23294:SF59">
    <property type="entry name" value="UNC93-LIKE PROTEIN C922.05C"/>
    <property type="match status" value="1"/>
</dbReference>
<feature type="transmembrane region" description="Helical" evidence="6">
    <location>
        <begin position="332"/>
        <end position="351"/>
    </location>
</feature>
<feature type="region of interest" description="Disordered" evidence="5">
    <location>
        <begin position="1"/>
        <end position="30"/>
    </location>
</feature>
<feature type="transmembrane region" description="Helical" evidence="6">
    <location>
        <begin position="137"/>
        <end position="157"/>
    </location>
</feature>
<keyword evidence="4 6" id="KW-0472">Membrane</keyword>
<feature type="compositionally biased region" description="Basic and acidic residues" evidence="5">
    <location>
        <begin position="506"/>
        <end position="515"/>
    </location>
</feature>